<dbReference type="GO" id="GO:0003676">
    <property type="term" value="F:nucleic acid binding"/>
    <property type="evidence" value="ECO:0007669"/>
    <property type="project" value="InterPro"/>
</dbReference>
<dbReference type="OrthoDB" id="9805039at2"/>
<dbReference type="Pfam" id="PF00313">
    <property type="entry name" value="CSD"/>
    <property type="match status" value="1"/>
</dbReference>
<dbReference type="SUPFAM" id="SSF50249">
    <property type="entry name" value="Nucleic acid-binding proteins"/>
    <property type="match status" value="1"/>
</dbReference>
<feature type="domain" description="CSD" evidence="2">
    <location>
        <begin position="1"/>
        <end position="67"/>
    </location>
</feature>
<dbReference type="PROSITE" id="PS51857">
    <property type="entry name" value="CSD_2"/>
    <property type="match status" value="1"/>
</dbReference>
<dbReference type="CDD" id="cd04458">
    <property type="entry name" value="CSP_CDS"/>
    <property type="match status" value="1"/>
</dbReference>
<reference evidence="3 4" key="1">
    <citation type="submission" date="2019-07" db="EMBL/GenBank/DDBJ databases">
        <title>Whole genome shotgun sequence of Deinococcus cellulosilyticus NBRC 106333.</title>
        <authorList>
            <person name="Hosoyama A."/>
            <person name="Uohara A."/>
            <person name="Ohji S."/>
            <person name="Ichikawa N."/>
        </authorList>
    </citation>
    <scope>NUCLEOTIDE SEQUENCE [LARGE SCALE GENOMIC DNA]</scope>
    <source>
        <strain evidence="3 4">NBRC 106333</strain>
    </source>
</reference>
<dbReference type="AlphaFoldDB" id="A0A511NBM0"/>
<evidence type="ECO:0000259" key="2">
    <source>
        <dbReference type="PROSITE" id="PS51857"/>
    </source>
</evidence>
<sequence>MAAGTVKWSSAEKGSGFISSEGTPDLFAPCGAHKSSGFKRPNEGHEVEFDVQAGQNGKGSQTASLTQLRWVHGRPVEVRTRPCSAFG</sequence>
<name>A0A511NBM0_DEIC1</name>
<dbReference type="EMBL" id="BJXB01000067">
    <property type="protein sequence ID" value="GEM50173.1"/>
    <property type="molecule type" value="Genomic_DNA"/>
</dbReference>
<evidence type="ECO:0000256" key="1">
    <source>
        <dbReference type="SAM" id="MobiDB-lite"/>
    </source>
</evidence>
<protein>
    <recommendedName>
        <fullName evidence="2">CSD domain-containing protein</fullName>
    </recommendedName>
</protein>
<dbReference type="InterPro" id="IPR002059">
    <property type="entry name" value="CSP_DNA-bd"/>
</dbReference>
<proteinExistence type="predicted"/>
<dbReference type="InterPro" id="IPR011129">
    <property type="entry name" value="CSD"/>
</dbReference>
<dbReference type="SMART" id="SM00357">
    <property type="entry name" value="CSP"/>
    <property type="match status" value="1"/>
</dbReference>
<organism evidence="3 4">
    <name type="scientific">Deinococcus cellulosilyticus (strain DSM 18568 / NBRC 106333 / KACC 11606 / 5516J-15)</name>
    <dbReference type="NCBI Taxonomy" id="1223518"/>
    <lineage>
        <taxon>Bacteria</taxon>
        <taxon>Thermotogati</taxon>
        <taxon>Deinococcota</taxon>
        <taxon>Deinococci</taxon>
        <taxon>Deinococcales</taxon>
        <taxon>Deinococcaceae</taxon>
        <taxon>Deinococcus</taxon>
    </lineage>
</organism>
<evidence type="ECO:0000313" key="4">
    <source>
        <dbReference type="Proteomes" id="UP000321306"/>
    </source>
</evidence>
<comment type="caution">
    <text evidence="3">The sequence shown here is derived from an EMBL/GenBank/DDBJ whole genome shotgun (WGS) entry which is preliminary data.</text>
</comment>
<dbReference type="Proteomes" id="UP000321306">
    <property type="component" value="Unassembled WGS sequence"/>
</dbReference>
<gene>
    <name evidence="3" type="ORF">DC3_58080</name>
</gene>
<dbReference type="Gene3D" id="2.40.50.140">
    <property type="entry name" value="Nucleic acid-binding proteins"/>
    <property type="match status" value="1"/>
</dbReference>
<evidence type="ECO:0000313" key="3">
    <source>
        <dbReference type="EMBL" id="GEM50173.1"/>
    </source>
</evidence>
<feature type="region of interest" description="Disordered" evidence="1">
    <location>
        <begin position="1"/>
        <end position="22"/>
    </location>
</feature>
<dbReference type="InterPro" id="IPR012340">
    <property type="entry name" value="NA-bd_OB-fold"/>
</dbReference>
<dbReference type="RefSeq" id="WP_146892170.1">
    <property type="nucleotide sequence ID" value="NZ_BJXB01000067.1"/>
</dbReference>
<keyword evidence="4" id="KW-1185">Reference proteome</keyword>
<accession>A0A511NBM0</accession>
<dbReference type="PRINTS" id="PR00050">
    <property type="entry name" value="COLDSHOCK"/>
</dbReference>